<reference evidence="1 2" key="1">
    <citation type="submission" date="2019-06" db="EMBL/GenBank/DDBJ databases">
        <authorList>
            <person name="Petrone J.R."/>
            <person name="Munoz-Beristain A."/>
            <person name="Russell J.T."/>
            <person name="Rios-Glusberger P."/>
            <person name="Triplett E.W."/>
        </authorList>
    </citation>
    <scope>NUCLEOTIDE SEQUENCE [LARGE SCALE GENOMIC DNA]</scope>
    <source>
        <strain evidence="1">JRPAMB4</strain>
    </source>
</reference>
<evidence type="ECO:0000313" key="2">
    <source>
        <dbReference type="Proteomes" id="UP000510930"/>
    </source>
</evidence>
<proteinExistence type="predicted"/>
<sequence>MDLLKVNIFFFNYFIMKKEKIYNKTKKNLTKNLLIFKKIYYLYYLKMINRKKFFISKKFIIRINCKLICC</sequence>
<protein>
    <submittedName>
        <fullName evidence="1">Uncharacterized protein</fullName>
    </submittedName>
</protein>
<evidence type="ECO:0000313" key="1">
    <source>
        <dbReference type="EMBL" id="QLK14162.1"/>
    </source>
</evidence>
<dbReference type="AlphaFoldDB" id="A0AAE7KLM8"/>
<accession>A0AAE7KLM8</accession>
<organism evidence="1 2">
    <name type="scientific">Carsonella ruddii</name>
    <dbReference type="NCBI Taxonomy" id="114186"/>
    <lineage>
        <taxon>Bacteria</taxon>
        <taxon>Pseudomonadati</taxon>
        <taxon>Pseudomonadota</taxon>
        <taxon>Gammaproteobacteria</taxon>
        <taxon>Oceanospirillales</taxon>
        <taxon>Halomonadaceae</taxon>
        <taxon>Zymobacter group</taxon>
        <taxon>Candidatus Carsonella</taxon>
    </lineage>
</organism>
<dbReference type="EMBL" id="CP041245">
    <property type="protein sequence ID" value="QLK14162.1"/>
    <property type="molecule type" value="Genomic_DNA"/>
</dbReference>
<dbReference type="RefSeq" id="WP_180806750.1">
    <property type="nucleotide sequence ID" value="NZ_CP041245.1"/>
</dbReference>
<dbReference type="Proteomes" id="UP000510930">
    <property type="component" value="Chromosome"/>
</dbReference>
<gene>
    <name evidence="1" type="ORF">FK493_01090</name>
</gene>
<name>A0AAE7KLM8_CARRU</name>